<feature type="chain" id="PRO_5037802339" description="FlgD Ig-like domain-containing protein" evidence="1">
    <location>
        <begin position="22"/>
        <end position="1067"/>
    </location>
</feature>
<keyword evidence="1" id="KW-0732">Signal</keyword>
<dbReference type="AlphaFoldDB" id="A0A916VYP5"/>
<protein>
    <recommendedName>
        <fullName evidence="4">FlgD Ig-like domain-containing protein</fullName>
    </recommendedName>
</protein>
<evidence type="ECO:0000313" key="2">
    <source>
        <dbReference type="EMBL" id="GGA53772.1"/>
    </source>
</evidence>
<evidence type="ECO:0008006" key="4">
    <source>
        <dbReference type="Google" id="ProtNLM"/>
    </source>
</evidence>
<evidence type="ECO:0000256" key="1">
    <source>
        <dbReference type="SAM" id="SignalP"/>
    </source>
</evidence>
<comment type="caution">
    <text evidence="2">The sequence shown here is derived from an EMBL/GenBank/DDBJ whole genome shotgun (WGS) entry which is preliminary data.</text>
</comment>
<feature type="signal peptide" evidence="1">
    <location>
        <begin position="1"/>
        <end position="21"/>
    </location>
</feature>
<dbReference type="RefSeq" id="WP_188757446.1">
    <property type="nucleotide sequence ID" value="NZ_BMJB01000001.1"/>
</dbReference>
<dbReference type="EMBL" id="BMJB01000001">
    <property type="protein sequence ID" value="GGA53772.1"/>
    <property type="molecule type" value="Genomic_DNA"/>
</dbReference>
<organism evidence="2 3">
    <name type="scientific">Edaphobacter acidisoli</name>
    <dbReference type="NCBI Taxonomy" id="2040573"/>
    <lineage>
        <taxon>Bacteria</taxon>
        <taxon>Pseudomonadati</taxon>
        <taxon>Acidobacteriota</taxon>
        <taxon>Terriglobia</taxon>
        <taxon>Terriglobales</taxon>
        <taxon>Acidobacteriaceae</taxon>
        <taxon>Edaphobacter</taxon>
    </lineage>
</organism>
<dbReference type="SUPFAM" id="SSF63825">
    <property type="entry name" value="YWTD domain"/>
    <property type="match status" value="1"/>
</dbReference>
<dbReference type="Proteomes" id="UP000648801">
    <property type="component" value="Unassembled WGS sequence"/>
</dbReference>
<evidence type="ECO:0000313" key="3">
    <source>
        <dbReference type="Proteomes" id="UP000648801"/>
    </source>
</evidence>
<accession>A0A916VYP5</accession>
<sequence length="1067" mass="116208">MRRILATLVTIGILSFPSALRACSIDSPPSSPAKAISIPYEATRDGLVTLVIEDQHGNRIRNLVADYPVHKGHNTIPWDGSSLKGVAAPGRYHVRGLFHQRIVPRLQYSIYSPGAPPWPTADGTGAWLADHTPPASVLFLPEGSPWPTHSTAPQILLGAQAAEAGHALMWTDLNGRKLDGIKIRGWNGGIALARDIGHHGNPDHIAYTVYVVNPSRDFGKTDPGALQVFAITKTGLTPMAKVVSGIQTHDAFRELVGLSAYNGLLLLSSPAGNEIVAFDVRGGAQDPFAKIKLPHVGALAFEPDGHLLVATGRAITRFTVVNNWHTLSLANPEVVIPASALQAPKQIIESDSEIYVTDWGSCHQVKVFSATTGKELRVIGHPGGPQIGAYDEQRMAHPLGMTIDSNGVLWVAEEDYLPKRISRWDARTGRFLNAWYGPTQYGGGGFADPHDLYRAYYPSIGNPGSMGLLEFRVDPATGNSRLTAVRYRFPDPLNDLISYGGYSTKPIFFPNDMIPAGSHGGITPAQTFYSNGHQYFTDSYNTYWYNQTTVTTLWILEDGVCRPIASAGWVGAKGSAYHWAALDRPEIQRRIPAGNPDQTFFIWTDRNHDHAVQPDEVEFVRPAVPGSAGVVFQPDLSVISGGPYHLPTASVDTAGVPSYDLKKLTLVSHTPATGDVALSPDGWFLAGMSGYKDGHLRWTMATHSSSVPPAGPGDIQDPKRMLGYPVRPARGAAGYLVARYSYMGQIYVYTVDGLLVTTLGGDTRLAPFWPYPKQTLGMEITNLSFDAEQFWPFMFSEDDGNVYLSVGKWHTSIVRLDGLDSIQRVDLGNITVSRSQLAQAAPLRAQSLSLEKRKDEVKVHRFTAIPAASEAWSENDWAAIDKSSSFQLGTDGKNLIVAYRTSHPDLLRNSAAEFPFAFTQGGGLDLMLRSTGPSDDRHATIGDERLFVTRRNGKLLAVLYHQKAAMPGNRVTFSSPVGEVVFDDVQDVSDRVTLSADGSFYQLTVPLSLLGLDPSPGRQYRGDVGFVLSDGTRAQARVYWHNKADAMTADVPSEANLNPGQWGLFHF</sequence>
<dbReference type="Gene3D" id="2.120.10.30">
    <property type="entry name" value="TolB, C-terminal domain"/>
    <property type="match status" value="1"/>
</dbReference>
<reference evidence="2" key="1">
    <citation type="journal article" date="2014" name="Int. J. Syst. Evol. Microbiol.">
        <title>Complete genome sequence of Corynebacterium casei LMG S-19264T (=DSM 44701T), isolated from a smear-ripened cheese.</title>
        <authorList>
            <consortium name="US DOE Joint Genome Institute (JGI-PGF)"/>
            <person name="Walter F."/>
            <person name="Albersmeier A."/>
            <person name="Kalinowski J."/>
            <person name="Ruckert C."/>
        </authorList>
    </citation>
    <scope>NUCLEOTIDE SEQUENCE</scope>
    <source>
        <strain evidence="2">CGMCC 1.15447</strain>
    </source>
</reference>
<dbReference type="InterPro" id="IPR011042">
    <property type="entry name" value="6-blade_b-propeller_TolB-like"/>
</dbReference>
<reference evidence="2" key="2">
    <citation type="submission" date="2020-09" db="EMBL/GenBank/DDBJ databases">
        <authorList>
            <person name="Sun Q."/>
            <person name="Zhou Y."/>
        </authorList>
    </citation>
    <scope>NUCLEOTIDE SEQUENCE</scope>
    <source>
        <strain evidence="2">CGMCC 1.15447</strain>
    </source>
</reference>
<gene>
    <name evidence="2" type="ORF">GCM10011507_01150</name>
</gene>
<keyword evidence="3" id="KW-1185">Reference proteome</keyword>
<proteinExistence type="predicted"/>
<name>A0A916VYP5_9BACT</name>
<dbReference type="SUPFAM" id="SSF63829">
    <property type="entry name" value="Calcium-dependent phosphotriesterase"/>
    <property type="match status" value="1"/>
</dbReference>